<name>A0A2R6R9N7_ACTCC</name>
<comment type="caution">
    <text evidence="10">The sequence shown here is derived from an EMBL/GenBank/DDBJ whole genome shotgun (WGS) entry which is preliminary data.</text>
</comment>
<dbReference type="OrthoDB" id="1747031at2759"/>
<dbReference type="Gene3D" id="1.50.40.10">
    <property type="entry name" value="Mitochondrial carrier domain"/>
    <property type="match status" value="1"/>
</dbReference>
<keyword evidence="6" id="KW-0999">Mitochondrion inner membrane</keyword>
<keyword evidence="9" id="KW-0472">Membrane</keyword>
<keyword evidence="8" id="KW-0496">Mitochondrion</keyword>
<accession>A0A2R6R9N7</accession>
<evidence type="ECO:0000256" key="2">
    <source>
        <dbReference type="ARBA" id="ARBA00006375"/>
    </source>
</evidence>
<dbReference type="Gramene" id="PSS24258">
    <property type="protein sequence ID" value="PSS24258"/>
    <property type="gene ID" value="CEY00_Acc09195"/>
</dbReference>
<evidence type="ECO:0000256" key="7">
    <source>
        <dbReference type="ARBA" id="ARBA00022989"/>
    </source>
</evidence>
<dbReference type="STRING" id="1590841.A0A2R6R9N7"/>
<keyword evidence="7" id="KW-1133">Transmembrane helix</keyword>
<evidence type="ECO:0000256" key="6">
    <source>
        <dbReference type="ARBA" id="ARBA00022792"/>
    </source>
</evidence>
<dbReference type="GO" id="GO:1990542">
    <property type="term" value="P:mitochondrial transmembrane transport"/>
    <property type="evidence" value="ECO:0007669"/>
    <property type="project" value="InterPro"/>
</dbReference>
<reference evidence="11" key="2">
    <citation type="journal article" date="2018" name="BMC Genomics">
        <title>A manually annotated Actinidia chinensis var. chinensis (kiwifruit) genome highlights the challenges associated with draft genomes and gene prediction in plants.</title>
        <authorList>
            <person name="Pilkington S.M."/>
            <person name="Crowhurst R."/>
            <person name="Hilario E."/>
            <person name="Nardozza S."/>
            <person name="Fraser L."/>
            <person name="Peng Y."/>
            <person name="Gunaseelan K."/>
            <person name="Simpson R."/>
            <person name="Tahir J."/>
            <person name="Deroles S.C."/>
            <person name="Templeton K."/>
            <person name="Luo Z."/>
            <person name="Davy M."/>
            <person name="Cheng C."/>
            <person name="McNeilage M."/>
            <person name="Scaglione D."/>
            <person name="Liu Y."/>
            <person name="Zhang Q."/>
            <person name="Datson P."/>
            <person name="De Silva N."/>
            <person name="Gardiner S.E."/>
            <person name="Bassett H."/>
            <person name="Chagne D."/>
            <person name="McCallum J."/>
            <person name="Dzierzon H."/>
            <person name="Deng C."/>
            <person name="Wang Y.Y."/>
            <person name="Barron L."/>
            <person name="Manako K."/>
            <person name="Bowen J."/>
            <person name="Foster T.M."/>
            <person name="Erridge Z.A."/>
            <person name="Tiffin H."/>
            <person name="Waite C.N."/>
            <person name="Davies K.M."/>
            <person name="Grierson E.P."/>
            <person name="Laing W.A."/>
            <person name="Kirk R."/>
            <person name="Chen X."/>
            <person name="Wood M."/>
            <person name="Montefiori M."/>
            <person name="Brummell D.A."/>
            <person name="Schwinn K.E."/>
            <person name="Catanach A."/>
            <person name="Fullerton C."/>
            <person name="Li D."/>
            <person name="Meiyalaghan S."/>
            <person name="Nieuwenhuizen N."/>
            <person name="Read N."/>
            <person name="Prakash R."/>
            <person name="Hunter D."/>
            <person name="Zhang H."/>
            <person name="McKenzie M."/>
            <person name="Knabel M."/>
            <person name="Harris A."/>
            <person name="Allan A.C."/>
            <person name="Gleave A."/>
            <person name="Chen A."/>
            <person name="Janssen B.J."/>
            <person name="Plunkett B."/>
            <person name="Ampomah-Dwamena C."/>
            <person name="Voogd C."/>
            <person name="Leif D."/>
            <person name="Lafferty D."/>
            <person name="Souleyre E.J.F."/>
            <person name="Varkonyi-Gasic E."/>
            <person name="Gambi F."/>
            <person name="Hanley J."/>
            <person name="Yao J.L."/>
            <person name="Cheung J."/>
            <person name="David K.M."/>
            <person name="Warren B."/>
            <person name="Marsh K."/>
            <person name="Snowden K.C."/>
            <person name="Lin-Wang K."/>
            <person name="Brian L."/>
            <person name="Martinez-Sanchez M."/>
            <person name="Wang M."/>
            <person name="Ileperuma N."/>
            <person name="Macnee N."/>
            <person name="Campin R."/>
            <person name="McAtee P."/>
            <person name="Drummond R.S.M."/>
            <person name="Espley R.V."/>
            <person name="Ireland H.S."/>
            <person name="Wu R."/>
            <person name="Atkinson R.G."/>
            <person name="Karunairetnam S."/>
            <person name="Bulley S."/>
            <person name="Chunkath S."/>
            <person name="Hanley Z."/>
            <person name="Storey R."/>
            <person name="Thrimawithana A.H."/>
            <person name="Thomson S."/>
            <person name="David C."/>
            <person name="Testolin R."/>
            <person name="Huang H."/>
            <person name="Hellens R.P."/>
            <person name="Schaffer R.J."/>
        </authorList>
    </citation>
    <scope>NUCLEOTIDE SEQUENCE [LARGE SCALE GENOMIC DNA]</scope>
    <source>
        <strain evidence="11">cv. Red5</strain>
    </source>
</reference>
<dbReference type="Proteomes" id="UP000241394">
    <property type="component" value="Chromosome LG8"/>
</dbReference>
<evidence type="ECO:0000313" key="11">
    <source>
        <dbReference type="Proteomes" id="UP000241394"/>
    </source>
</evidence>
<dbReference type="InParanoid" id="A0A2R6R9N7"/>
<evidence type="ECO:0000256" key="8">
    <source>
        <dbReference type="ARBA" id="ARBA00023128"/>
    </source>
</evidence>
<evidence type="ECO:0000256" key="4">
    <source>
        <dbReference type="ARBA" id="ARBA00022692"/>
    </source>
</evidence>
<dbReference type="InterPro" id="IPR018108">
    <property type="entry name" value="MCP_transmembrane"/>
</dbReference>
<evidence type="ECO:0000313" key="10">
    <source>
        <dbReference type="EMBL" id="PSS24258.1"/>
    </source>
</evidence>
<dbReference type="PANTHER" id="PTHR45760:SF2">
    <property type="entry name" value="FI19922P1-RELATED"/>
    <property type="match status" value="1"/>
</dbReference>
<protein>
    <submittedName>
        <fullName evidence="10">Mitochondrial carrier protein</fullName>
    </submittedName>
</protein>
<dbReference type="InterPro" id="IPR045315">
    <property type="entry name" value="Mtm1-like"/>
</dbReference>
<reference evidence="10 11" key="1">
    <citation type="submission" date="2017-07" db="EMBL/GenBank/DDBJ databases">
        <title>An improved, manually edited Actinidia chinensis var. chinensis (kiwifruit) genome highlights the challenges associated with draft genomes and gene prediction in plants.</title>
        <authorList>
            <person name="Pilkington S."/>
            <person name="Crowhurst R."/>
            <person name="Hilario E."/>
            <person name="Nardozza S."/>
            <person name="Fraser L."/>
            <person name="Peng Y."/>
            <person name="Gunaseelan K."/>
            <person name="Simpson R."/>
            <person name="Tahir J."/>
            <person name="Deroles S."/>
            <person name="Templeton K."/>
            <person name="Luo Z."/>
            <person name="Davy M."/>
            <person name="Cheng C."/>
            <person name="Mcneilage M."/>
            <person name="Scaglione D."/>
            <person name="Liu Y."/>
            <person name="Zhang Q."/>
            <person name="Datson P."/>
            <person name="De Silva N."/>
            <person name="Gardiner S."/>
            <person name="Bassett H."/>
            <person name="Chagne D."/>
            <person name="Mccallum J."/>
            <person name="Dzierzon H."/>
            <person name="Deng C."/>
            <person name="Wang Y.-Y."/>
            <person name="Barron N."/>
            <person name="Manako K."/>
            <person name="Bowen J."/>
            <person name="Foster T."/>
            <person name="Erridge Z."/>
            <person name="Tiffin H."/>
            <person name="Waite C."/>
            <person name="Davies K."/>
            <person name="Grierson E."/>
            <person name="Laing W."/>
            <person name="Kirk R."/>
            <person name="Chen X."/>
            <person name="Wood M."/>
            <person name="Montefiori M."/>
            <person name="Brummell D."/>
            <person name="Schwinn K."/>
            <person name="Catanach A."/>
            <person name="Fullerton C."/>
            <person name="Li D."/>
            <person name="Meiyalaghan S."/>
            <person name="Nieuwenhuizen N."/>
            <person name="Read N."/>
            <person name="Prakash R."/>
            <person name="Hunter D."/>
            <person name="Zhang H."/>
            <person name="Mckenzie M."/>
            <person name="Knabel M."/>
            <person name="Harris A."/>
            <person name="Allan A."/>
            <person name="Chen A."/>
            <person name="Janssen B."/>
            <person name="Plunkett B."/>
            <person name="Dwamena C."/>
            <person name="Voogd C."/>
            <person name="Leif D."/>
            <person name="Lafferty D."/>
            <person name="Souleyre E."/>
            <person name="Varkonyi-Gasic E."/>
            <person name="Gambi F."/>
            <person name="Hanley J."/>
            <person name="Yao J.-L."/>
            <person name="Cheung J."/>
            <person name="David K."/>
            <person name="Warren B."/>
            <person name="Marsh K."/>
            <person name="Snowden K."/>
            <person name="Lin-Wang K."/>
            <person name="Brian L."/>
            <person name="Martinez-Sanchez M."/>
            <person name="Wang M."/>
            <person name="Ileperuma N."/>
            <person name="Macnee N."/>
            <person name="Campin R."/>
            <person name="Mcatee P."/>
            <person name="Drummond R."/>
            <person name="Espley R."/>
            <person name="Ireland H."/>
            <person name="Wu R."/>
            <person name="Atkinson R."/>
            <person name="Karunairetnam S."/>
            <person name="Bulley S."/>
            <person name="Chunkath S."/>
            <person name="Hanley Z."/>
            <person name="Storey R."/>
            <person name="Thrimawithana A."/>
            <person name="Thomson S."/>
            <person name="David C."/>
            <person name="Testolin R."/>
        </authorList>
    </citation>
    <scope>NUCLEOTIDE SEQUENCE [LARGE SCALE GENOMIC DNA]</scope>
    <source>
        <strain evidence="11">cv. Red5</strain>
        <tissue evidence="10">Young leaf</tissue>
    </source>
</reference>
<keyword evidence="3" id="KW-0813">Transport</keyword>
<gene>
    <name evidence="10" type="ORF">CEY00_Acc09195</name>
</gene>
<evidence type="ECO:0000256" key="5">
    <source>
        <dbReference type="ARBA" id="ARBA00022737"/>
    </source>
</evidence>
<keyword evidence="4" id="KW-0812">Transmembrane</keyword>
<dbReference type="OMA" id="RIHISEC"/>
<comment type="similarity">
    <text evidence="2">Belongs to the mitochondrial carrier (TC 2.A.29) family.</text>
</comment>
<keyword evidence="11" id="KW-1185">Reference proteome</keyword>
<dbReference type="Pfam" id="PF00153">
    <property type="entry name" value="Mito_carr"/>
    <property type="match status" value="1"/>
</dbReference>
<evidence type="ECO:0000256" key="3">
    <source>
        <dbReference type="ARBA" id="ARBA00022448"/>
    </source>
</evidence>
<dbReference type="InterPro" id="IPR023395">
    <property type="entry name" value="MCP_dom_sf"/>
</dbReference>
<evidence type="ECO:0000256" key="1">
    <source>
        <dbReference type="ARBA" id="ARBA00004448"/>
    </source>
</evidence>
<evidence type="ECO:0000256" key="9">
    <source>
        <dbReference type="ARBA" id="ARBA00023136"/>
    </source>
</evidence>
<comment type="subcellular location">
    <subcellularLocation>
        <location evidence="1">Mitochondrion inner membrane</location>
        <topology evidence="1">Multi-pass membrane protein</topology>
    </subcellularLocation>
</comment>
<proteinExistence type="inferred from homology"/>
<dbReference type="SUPFAM" id="SSF103506">
    <property type="entry name" value="Mitochondrial carrier"/>
    <property type="match status" value="1"/>
</dbReference>
<dbReference type="EMBL" id="NKQK01000008">
    <property type="protein sequence ID" value="PSS24258.1"/>
    <property type="molecule type" value="Genomic_DNA"/>
</dbReference>
<organism evidence="10 11">
    <name type="scientific">Actinidia chinensis var. chinensis</name>
    <name type="common">Chinese soft-hair kiwi</name>
    <dbReference type="NCBI Taxonomy" id="1590841"/>
    <lineage>
        <taxon>Eukaryota</taxon>
        <taxon>Viridiplantae</taxon>
        <taxon>Streptophyta</taxon>
        <taxon>Embryophyta</taxon>
        <taxon>Tracheophyta</taxon>
        <taxon>Spermatophyta</taxon>
        <taxon>Magnoliopsida</taxon>
        <taxon>eudicotyledons</taxon>
        <taxon>Gunneridae</taxon>
        <taxon>Pentapetalae</taxon>
        <taxon>asterids</taxon>
        <taxon>Ericales</taxon>
        <taxon>Actinidiaceae</taxon>
        <taxon>Actinidia</taxon>
    </lineage>
</organism>
<sequence length="207" mass="23006">MQVEHWLCLPKKTGGDLLALLLHFPQLYGRIHISECSKHDTLCPLSCWLSGTVISLYHFLPYSIELARTHMQAFKEAQNGVNPTGVWKTLAGVTSPVRGTNNIQNLQSYSILWTGLGAPLARDIPFFAICWSTLEPVRFHSFKKHWDQEKNIGLIGDETSAANVLGANLCAGFVAGTIAAATTYPLDVSKTRWQIQDHTRALKMTTK</sequence>
<dbReference type="PANTHER" id="PTHR45760">
    <property type="entry name" value="FI19922P1-RELATED"/>
    <property type="match status" value="1"/>
</dbReference>
<keyword evidence="5" id="KW-0677">Repeat</keyword>
<dbReference type="GO" id="GO:0005743">
    <property type="term" value="C:mitochondrial inner membrane"/>
    <property type="evidence" value="ECO:0007669"/>
    <property type="project" value="UniProtKB-SubCell"/>
</dbReference>
<dbReference type="AlphaFoldDB" id="A0A2R6R9N7"/>